<dbReference type="InterPro" id="IPR019734">
    <property type="entry name" value="TPR_rpt"/>
</dbReference>
<feature type="domain" description="CHAT" evidence="1">
    <location>
        <begin position="743"/>
        <end position="1014"/>
    </location>
</feature>
<dbReference type="Gene3D" id="1.25.40.10">
    <property type="entry name" value="Tetratricopeptide repeat domain"/>
    <property type="match status" value="1"/>
</dbReference>
<name>A0ABP7WW81_9ACTN</name>
<reference evidence="3" key="1">
    <citation type="journal article" date="2019" name="Int. J. Syst. Evol. Microbiol.">
        <title>The Global Catalogue of Microorganisms (GCM) 10K type strain sequencing project: providing services to taxonomists for standard genome sequencing and annotation.</title>
        <authorList>
            <consortium name="The Broad Institute Genomics Platform"/>
            <consortium name="The Broad Institute Genome Sequencing Center for Infectious Disease"/>
            <person name="Wu L."/>
            <person name="Ma J."/>
        </authorList>
    </citation>
    <scope>NUCLEOTIDE SEQUENCE [LARGE SCALE GENOMIC DNA]</scope>
    <source>
        <strain evidence="3">JCM 16702</strain>
    </source>
</reference>
<dbReference type="InterPro" id="IPR011990">
    <property type="entry name" value="TPR-like_helical_dom_sf"/>
</dbReference>
<dbReference type="SMART" id="SM00028">
    <property type="entry name" value="TPR"/>
    <property type="match status" value="3"/>
</dbReference>
<dbReference type="PANTHER" id="PTHR10098">
    <property type="entry name" value="RAPSYN-RELATED"/>
    <property type="match status" value="1"/>
</dbReference>
<comment type="caution">
    <text evidence="2">The sequence shown here is derived from an EMBL/GenBank/DDBJ whole genome shotgun (WGS) entry which is preliminary data.</text>
</comment>
<dbReference type="RefSeq" id="WP_344956660.1">
    <property type="nucleotide sequence ID" value="NZ_BAAAZG010000057.1"/>
</dbReference>
<dbReference type="Proteomes" id="UP001500683">
    <property type="component" value="Unassembled WGS sequence"/>
</dbReference>
<evidence type="ECO:0000259" key="1">
    <source>
        <dbReference type="Pfam" id="PF12770"/>
    </source>
</evidence>
<organism evidence="2 3">
    <name type="scientific">Actinomadura miaoliensis</name>
    <dbReference type="NCBI Taxonomy" id="430685"/>
    <lineage>
        <taxon>Bacteria</taxon>
        <taxon>Bacillati</taxon>
        <taxon>Actinomycetota</taxon>
        <taxon>Actinomycetes</taxon>
        <taxon>Streptosporangiales</taxon>
        <taxon>Thermomonosporaceae</taxon>
        <taxon>Actinomadura</taxon>
    </lineage>
</organism>
<accession>A0ABP7WW81</accession>
<dbReference type="PANTHER" id="PTHR10098:SF108">
    <property type="entry name" value="TETRATRICOPEPTIDE REPEAT PROTEIN 28"/>
    <property type="match status" value="1"/>
</dbReference>
<dbReference type="SUPFAM" id="SSF48452">
    <property type="entry name" value="TPR-like"/>
    <property type="match status" value="1"/>
</dbReference>
<gene>
    <name evidence="2" type="ORF">GCM10022214_72690</name>
</gene>
<protein>
    <recommendedName>
        <fullName evidence="1">CHAT domain-containing protein</fullName>
    </recommendedName>
</protein>
<dbReference type="Pfam" id="PF13424">
    <property type="entry name" value="TPR_12"/>
    <property type="match status" value="1"/>
</dbReference>
<dbReference type="Pfam" id="PF12770">
    <property type="entry name" value="CHAT"/>
    <property type="match status" value="1"/>
</dbReference>
<sequence>MGEREKALADRLLAADSVRAAETALLPLDGGYDVDALIAELNARRERLTADGERPEADLTAFLIGLVQRRRDAIEEMTRLRDQAVNEPKRTWPADIPHQALSPRMLLERRVSDLVDAGSLDDALAAARRADAVPCEDRADRSVVCTSRWRLAGALRTANRSREAYEVLEDVEFTQVGDTEPAGAHIDSLAVRFHTLRGLLREDMGYYRRGRSSHEAAREAAMRAGDARAQIHAWLNLAASYAKSGMHRHAVRELRRALQFAESLPDPRAVVAPLSNLGRALLSVGEHEAARSCYRRVLATLDELGVDSTSRIAAWFGLGDIAHHLGDVQEAVEAYRTGFLISLGTDGARLALFDLVNRLNHKDLPEDGGLYAMALFFLDMVPGAQEDWLLMMSLRIATAGFCGRRGRHDQAVRALRDLHQEAVDRGVEWLLRRRVTEELAEALLRQADHHRAMAELDGLVRLAEDGGTGHLLHLSPELTDGLAHWRSSGRPEPSAARQEAFDVLWRARQELLAGLGPSPDAHDVAQDHREIYRRLVDVLVDHGDDLRMPDSRPPEELAFDLHEESKSHGFLTHLARAPVAAPDSVPVELRQAEAELLAKLPGPAGGRTDVHRALADVHERMSPYAPGYVRSRRGRPVRFGELRSHLSALPDAAQCAFVSFFCGKETTTVFTYLPRTGRLTVARSPVGTQTIREVANRLRRTFDGAPDDFPPKAPLHPRRPWRRGIDFLGDLTPLLASFLPHVHGRPLLYVSGDGPLHGVPLPAVPTPDGPVLATRHAVVHVAGASAMLYATARHTESRQDGATLFCAGVAAREDTAPERLESDASLLSEAGWPVTALTGTRATRQAVLRGMRDARIAHITCHGYFDPHEPLDSGLLLAQAGERPSKMPESRPLTSRLAHLLTARDIARGALQPSLVTLRACATGLRDEHAGEDLEGLIQALQYAGVKSVVAALWNVDEHSSRQLLTDFYRNLAARPGEPVWRGFWAAQRKMIEEPRHAWQSHPYHWAALALFGDWRRQ</sequence>
<proteinExistence type="predicted"/>
<evidence type="ECO:0000313" key="2">
    <source>
        <dbReference type="EMBL" id="GAA4097899.1"/>
    </source>
</evidence>
<dbReference type="InterPro" id="IPR024983">
    <property type="entry name" value="CHAT_dom"/>
</dbReference>
<keyword evidence="3" id="KW-1185">Reference proteome</keyword>
<evidence type="ECO:0000313" key="3">
    <source>
        <dbReference type="Proteomes" id="UP001500683"/>
    </source>
</evidence>
<dbReference type="EMBL" id="BAAAZG010000057">
    <property type="protein sequence ID" value="GAA4097899.1"/>
    <property type="molecule type" value="Genomic_DNA"/>
</dbReference>